<gene>
    <name evidence="2" type="ORF">XJ32_07785</name>
</gene>
<dbReference type="Gene3D" id="3.40.50.10420">
    <property type="entry name" value="NagB/RpiA/CoA transferase-like"/>
    <property type="match status" value="1"/>
</dbReference>
<dbReference type="InterPro" id="IPR037171">
    <property type="entry name" value="NagB/RpiA_transferase-like"/>
</dbReference>
<evidence type="ECO:0000259" key="1">
    <source>
        <dbReference type="Pfam" id="PF02589"/>
    </source>
</evidence>
<dbReference type="EMBL" id="CP019645">
    <property type="protein sequence ID" value="AQQ60007.1"/>
    <property type="molecule type" value="Genomic_DNA"/>
</dbReference>
<dbReference type="Proteomes" id="UP000188298">
    <property type="component" value="Chromosome"/>
</dbReference>
<name>A0A1Q2LJ12_9HELI</name>
<dbReference type="AlphaFoldDB" id="A0A1Q2LJ12"/>
<protein>
    <recommendedName>
        <fullName evidence="1">LUD domain-containing protein</fullName>
    </recommendedName>
</protein>
<proteinExistence type="predicted"/>
<dbReference type="PANTHER" id="PTHR43682:SF1">
    <property type="entry name" value="LACTATE UTILIZATION PROTEIN C"/>
    <property type="match status" value="1"/>
</dbReference>
<evidence type="ECO:0000313" key="3">
    <source>
        <dbReference type="Proteomes" id="UP000188298"/>
    </source>
</evidence>
<dbReference type="SUPFAM" id="SSF100950">
    <property type="entry name" value="NagB/RpiA/CoA transferase-like"/>
    <property type="match status" value="1"/>
</dbReference>
<reference evidence="2 3" key="1">
    <citation type="submission" date="2017-02" db="EMBL/GenBank/DDBJ databases">
        <title>Whole genome sequencing of Helicobacter bilis strain AAQJH.</title>
        <authorList>
            <person name="Conlan S."/>
            <person name="Thomas P.J."/>
            <person name="Mullikin J."/>
            <person name="Palmore T.N."/>
            <person name="Frank K.M."/>
            <person name="Segre J.A."/>
        </authorList>
    </citation>
    <scope>NUCLEOTIDE SEQUENCE [LARGE SCALE GENOMIC DNA]</scope>
    <source>
        <strain evidence="2 3">AAQJH</strain>
    </source>
</reference>
<accession>A0A1Q2LJ12</accession>
<dbReference type="RefSeq" id="WP_077388925.1">
    <property type="nucleotide sequence ID" value="NZ_CP019645.1"/>
</dbReference>
<dbReference type="InterPro" id="IPR024185">
    <property type="entry name" value="FTHF_cligase-like_sf"/>
</dbReference>
<dbReference type="InterPro" id="IPR003741">
    <property type="entry name" value="LUD_dom"/>
</dbReference>
<feature type="domain" description="LUD" evidence="1">
    <location>
        <begin position="43"/>
        <end position="213"/>
    </location>
</feature>
<evidence type="ECO:0000313" key="2">
    <source>
        <dbReference type="EMBL" id="AQQ60007.1"/>
    </source>
</evidence>
<sequence>MSRDSILQAVREATRTNPIQSVKPTHFDTMIYDRENLLSVYTQYQKANMAHLITTTKDSLVNSINEIIKECDIKELLCAKNIANMKDSIMQSLQTQTLLYDTSVDSMRDKLFSIEASILHAQVGVANLGIVGLGTNECNPRLASLVVKTCIILLHKETIVPNLFSAFKILKTSGQDSNLPTNIVFLAGPSRTADIELQTVFGVHGPQNVYVVLYE</sequence>
<organism evidence="2 3">
    <name type="scientific">Helicobacter bilis</name>
    <dbReference type="NCBI Taxonomy" id="37372"/>
    <lineage>
        <taxon>Bacteria</taxon>
        <taxon>Pseudomonadati</taxon>
        <taxon>Campylobacterota</taxon>
        <taxon>Epsilonproteobacteria</taxon>
        <taxon>Campylobacterales</taxon>
        <taxon>Helicobacteraceae</taxon>
        <taxon>Helicobacter</taxon>
    </lineage>
</organism>
<dbReference type="KEGG" id="hbl:XJ32_07785"/>
<dbReference type="PANTHER" id="PTHR43682">
    <property type="entry name" value="LACTATE UTILIZATION PROTEIN C"/>
    <property type="match status" value="1"/>
</dbReference>
<dbReference type="Pfam" id="PF02589">
    <property type="entry name" value="LUD_dom"/>
    <property type="match status" value="1"/>
</dbReference>